<dbReference type="EMBL" id="JABAIM010000001">
    <property type="protein sequence ID" value="NLR74247.1"/>
    <property type="molecule type" value="Genomic_DNA"/>
</dbReference>
<reference evidence="1 2" key="1">
    <citation type="submission" date="2020-04" db="EMBL/GenBank/DDBJ databases">
        <title>Draft genome of Leeia sp. IMCC25680.</title>
        <authorList>
            <person name="Song J."/>
            <person name="Cho J.-C."/>
        </authorList>
    </citation>
    <scope>NUCLEOTIDE SEQUENCE [LARGE SCALE GENOMIC DNA]</scope>
    <source>
        <strain evidence="1 2">IMCC25680</strain>
    </source>
</reference>
<comment type="caution">
    <text evidence="1">The sequence shown here is derived from an EMBL/GenBank/DDBJ whole genome shotgun (WGS) entry which is preliminary data.</text>
</comment>
<gene>
    <name evidence="1" type="ORF">HF682_03655</name>
</gene>
<protein>
    <submittedName>
        <fullName evidence="1">Uncharacterized protein</fullName>
    </submittedName>
</protein>
<dbReference type="Proteomes" id="UP000587991">
    <property type="component" value="Unassembled WGS sequence"/>
</dbReference>
<name>A0A847S550_9NEIS</name>
<keyword evidence="2" id="KW-1185">Reference proteome</keyword>
<dbReference type="AlphaFoldDB" id="A0A847S550"/>
<accession>A0A847S550</accession>
<evidence type="ECO:0000313" key="2">
    <source>
        <dbReference type="Proteomes" id="UP000587991"/>
    </source>
</evidence>
<dbReference type="RefSeq" id="WP_168875872.1">
    <property type="nucleotide sequence ID" value="NZ_JABAIM010000001.1"/>
</dbReference>
<evidence type="ECO:0000313" key="1">
    <source>
        <dbReference type="EMBL" id="NLR74247.1"/>
    </source>
</evidence>
<proteinExistence type="predicted"/>
<organism evidence="1 2">
    <name type="scientific">Leeia aquatica</name>
    <dbReference type="NCBI Taxonomy" id="2725557"/>
    <lineage>
        <taxon>Bacteria</taxon>
        <taxon>Pseudomonadati</taxon>
        <taxon>Pseudomonadota</taxon>
        <taxon>Betaproteobacteria</taxon>
        <taxon>Neisseriales</taxon>
        <taxon>Leeiaceae</taxon>
        <taxon>Leeia</taxon>
    </lineage>
</organism>
<sequence length="99" mass="11560">MKDLELDLDALRRVINLILDRMEQEAGSSRVAVTLDSYWDVPSFMRYDFSKVPDGQTFEHGQLYHDWEFLTATLQDETQAVRPMLMHVAPLLRYLGERG</sequence>